<dbReference type="OrthoDB" id="330740at2"/>
<dbReference type="RefSeq" id="WP_135625113.1">
    <property type="nucleotide sequence ID" value="NZ_RQGD01000046.1"/>
</dbReference>
<gene>
    <name evidence="1" type="ORF">EHQ58_16880</name>
</gene>
<organism evidence="1 2">
    <name type="scientific">Leptospira ognonensis</name>
    <dbReference type="NCBI Taxonomy" id="2484945"/>
    <lineage>
        <taxon>Bacteria</taxon>
        <taxon>Pseudomonadati</taxon>
        <taxon>Spirochaetota</taxon>
        <taxon>Spirochaetia</taxon>
        <taxon>Leptospirales</taxon>
        <taxon>Leptospiraceae</taxon>
        <taxon>Leptospira</taxon>
    </lineage>
</organism>
<evidence type="ECO:0008006" key="3">
    <source>
        <dbReference type="Google" id="ProtNLM"/>
    </source>
</evidence>
<reference evidence="1" key="1">
    <citation type="journal article" date="2019" name="PLoS Negl. Trop. Dis.">
        <title>Revisiting the worldwide diversity of Leptospira species in the environment.</title>
        <authorList>
            <person name="Vincent A.T."/>
            <person name="Schiettekatte O."/>
            <person name="Bourhy P."/>
            <person name="Veyrier F.J."/>
            <person name="Picardeau M."/>
        </authorList>
    </citation>
    <scope>NUCLEOTIDE SEQUENCE [LARGE SCALE GENOMIC DNA]</scope>
    <source>
        <strain evidence="1">201702476</strain>
    </source>
</reference>
<dbReference type="EMBL" id="RQGD01000046">
    <property type="protein sequence ID" value="TGL56304.1"/>
    <property type="molecule type" value="Genomic_DNA"/>
</dbReference>
<dbReference type="Proteomes" id="UP000297693">
    <property type="component" value="Unassembled WGS sequence"/>
</dbReference>
<accession>A0A4R9JWA4</accession>
<proteinExistence type="predicted"/>
<protein>
    <recommendedName>
        <fullName evidence="3">Lipoprotein</fullName>
    </recommendedName>
</protein>
<sequence length="99" mass="11173">MIRRKILYIGMSLIFVNCIQNKDDIYYSASEANAKVFQAYAVKDITCGKSHLVTTIFLGRIKVSALDGCLKAIELVPCPNWQTNDPTPSRCRSINYILK</sequence>
<keyword evidence="2" id="KW-1185">Reference proteome</keyword>
<name>A0A4R9JWA4_9LEPT</name>
<evidence type="ECO:0000313" key="1">
    <source>
        <dbReference type="EMBL" id="TGL56304.1"/>
    </source>
</evidence>
<comment type="caution">
    <text evidence="1">The sequence shown here is derived from an EMBL/GenBank/DDBJ whole genome shotgun (WGS) entry which is preliminary data.</text>
</comment>
<evidence type="ECO:0000313" key="2">
    <source>
        <dbReference type="Proteomes" id="UP000297693"/>
    </source>
</evidence>
<dbReference type="AlphaFoldDB" id="A0A4R9JWA4"/>
<dbReference type="NCBIfam" id="NF047805">
    <property type="entry name" value="LIC13255_lipo"/>
    <property type="match status" value="1"/>
</dbReference>